<dbReference type="Pfam" id="PF04542">
    <property type="entry name" value="Sigma70_r2"/>
    <property type="match status" value="1"/>
</dbReference>
<evidence type="ECO:0000313" key="11">
    <source>
        <dbReference type="Proteomes" id="UP001597373"/>
    </source>
</evidence>
<feature type="domain" description="RNA polymerase sigma-70 region 2" evidence="8">
    <location>
        <begin position="22"/>
        <end position="85"/>
    </location>
</feature>
<evidence type="ECO:0000256" key="5">
    <source>
        <dbReference type="ARBA" id="ARBA00023163"/>
    </source>
</evidence>
<dbReference type="InterPro" id="IPR007627">
    <property type="entry name" value="RNA_pol_sigma70_r2"/>
</dbReference>
<dbReference type="Pfam" id="PF08281">
    <property type="entry name" value="Sigma70_r4_2"/>
    <property type="match status" value="1"/>
</dbReference>
<gene>
    <name evidence="10" type="ORF">ACFSMZ_03820</name>
</gene>
<evidence type="ECO:0000256" key="1">
    <source>
        <dbReference type="ARBA" id="ARBA00010641"/>
    </source>
</evidence>
<evidence type="ECO:0000256" key="7">
    <source>
        <dbReference type="SAM" id="MobiDB-lite"/>
    </source>
</evidence>
<dbReference type="Gene3D" id="1.10.10.10">
    <property type="entry name" value="Winged helix-like DNA-binding domain superfamily/Winged helix DNA-binding domain"/>
    <property type="match status" value="1"/>
</dbReference>
<dbReference type="SUPFAM" id="SSF88659">
    <property type="entry name" value="Sigma3 and sigma4 domains of RNA polymerase sigma factors"/>
    <property type="match status" value="1"/>
</dbReference>
<evidence type="ECO:0000256" key="2">
    <source>
        <dbReference type="ARBA" id="ARBA00023015"/>
    </source>
</evidence>
<reference evidence="11" key="1">
    <citation type="journal article" date="2019" name="Int. J. Syst. Evol. Microbiol.">
        <title>The Global Catalogue of Microorganisms (GCM) 10K type strain sequencing project: providing services to taxonomists for standard genome sequencing and annotation.</title>
        <authorList>
            <consortium name="The Broad Institute Genomics Platform"/>
            <consortium name="The Broad Institute Genome Sequencing Center for Infectious Disease"/>
            <person name="Wu L."/>
            <person name="Ma J."/>
        </authorList>
    </citation>
    <scope>NUCLEOTIDE SEQUENCE [LARGE SCALE GENOMIC DNA]</scope>
    <source>
        <strain evidence="11">KCTC 23707</strain>
    </source>
</reference>
<dbReference type="InterPro" id="IPR013324">
    <property type="entry name" value="RNA_pol_sigma_r3/r4-like"/>
</dbReference>
<keyword evidence="4 6" id="KW-0238">DNA-binding</keyword>
<evidence type="ECO:0000313" key="10">
    <source>
        <dbReference type="EMBL" id="MFD2258888.1"/>
    </source>
</evidence>
<dbReference type="SUPFAM" id="SSF88946">
    <property type="entry name" value="Sigma2 domain of RNA polymerase sigma factors"/>
    <property type="match status" value="1"/>
</dbReference>
<evidence type="ECO:0000259" key="9">
    <source>
        <dbReference type="Pfam" id="PF08281"/>
    </source>
</evidence>
<accession>A0ABW5DEB4</accession>
<dbReference type="InterPro" id="IPR036388">
    <property type="entry name" value="WH-like_DNA-bd_sf"/>
</dbReference>
<protein>
    <recommendedName>
        <fullName evidence="6">RNA polymerase sigma factor</fullName>
    </recommendedName>
</protein>
<keyword evidence="3 6" id="KW-0731">Sigma factor</keyword>
<sequence>MAQSRHVRHGAPKPPNSEIVELIPALRAFARTFCRDINDADDLVQETLVKGLSHLHQFEAGTSMKSWLFTIMRNTFYTRVKIARREAPGAADCISARPAVSATQEWSARGLEIHNAIQQLPEQQREVMMLIGVLGMSYEETAAICNCAMGTVKSRLNRARLRLLAVLGERSSLSAVERTETSPGADDGRHISKF</sequence>
<feature type="region of interest" description="Disordered" evidence="7">
    <location>
        <begin position="175"/>
        <end position="194"/>
    </location>
</feature>
<dbReference type="Proteomes" id="UP001597373">
    <property type="component" value="Unassembled WGS sequence"/>
</dbReference>
<dbReference type="PROSITE" id="PS01063">
    <property type="entry name" value="SIGMA70_ECF"/>
    <property type="match status" value="1"/>
</dbReference>
<evidence type="ECO:0000256" key="6">
    <source>
        <dbReference type="RuleBase" id="RU000716"/>
    </source>
</evidence>
<dbReference type="InterPro" id="IPR013249">
    <property type="entry name" value="RNA_pol_sigma70_r4_t2"/>
</dbReference>
<evidence type="ECO:0000256" key="3">
    <source>
        <dbReference type="ARBA" id="ARBA00023082"/>
    </source>
</evidence>
<dbReference type="InterPro" id="IPR000838">
    <property type="entry name" value="RNA_pol_sigma70_ECF_CS"/>
</dbReference>
<dbReference type="EMBL" id="JBHUIR010000016">
    <property type="protein sequence ID" value="MFD2258888.1"/>
    <property type="molecule type" value="Genomic_DNA"/>
</dbReference>
<organism evidence="10 11">
    <name type="scientific">Chelativorans composti</name>
    <dbReference type="NCBI Taxonomy" id="768533"/>
    <lineage>
        <taxon>Bacteria</taxon>
        <taxon>Pseudomonadati</taxon>
        <taxon>Pseudomonadota</taxon>
        <taxon>Alphaproteobacteria</taxon>
        <taxon>Hyphomicrobiales</taxon>
        <taxon>Phyllobacteriaceae</taxon>
        <taxon>Chelativorans</taxon>
    </lineage>
</organism>
<feature type="domain" description="RNA polymerase sigma factor 70 region 4 type 2" evidence="9">
    <location>
        <begin position="112"/>
        <end position="163"/>
    </location>
</feature>
<keyword evidence="11" id="KW-1185">Reference proteome</keyword>
<keyword evidence="2 6" id="KW-0805">Transcription regulation</keyword>
<comment type="similarity">
    <text evidence="1 6">Belongs to the sigma-70 factor family. ECF subfamily.</text>
</comment>
<dbReference type="InterPro" id="IPR014284">
    <property type="entry name" value="RNA_pol_sigma-70_dom"/>
</dbReference>
<evidence type="ECO:0000259" key="8">
    <source>
        <dbReference type="Pfam" id="PF04542"/>
    </source>
</evidence>
<keyword evidence="5 6" id="KW-0804">Transcription</keyword>
<dbReference type="Gene3D" id="1.10.1740.10">
    <property type="match status" value="1"/>
</dbReference>
<dbReference type="PANTHER" id="PTHR43133:SF25">
    <property type="entry name" value="RNA POLYMERASE SIGMA FACTOR RFAY-RELATED"/>
    <property type="match status" value="1"/>
</dbReference>
<comment type="caution">
    <text evidence="10">The sequence shown here is derived from an EMBL/GenBank/DDBJ whole genome shotgun (WGS) entry which is preliminary data.</text>
</comment>
<dbReference type="CDD" id="cd06171">
    <property type="entry name" value="Sigma70_r4"/>
    <property type="match status" value="1"/>
</dbReference>
<dbReference type="RefSeq" id="WP_345099610.1">
    <property type="nucleotide sequence ID" value="NZ_BAABGS010000067.1"/>
</dbReference>
<proteinExistence type="inferred from homology"/>
<dbReference type="InterPro" id="IPR039425">
    <property type="entry name" value="RNA_pol_sigma-70-like"/>
</dbReference>
<evidence type="ECO:0000256" key="4">
    <source>
        <dbReference type="ARBA" id="ARBA00023125"/>
    </source>
</evidence>
<name>A0ABW5DEB4_9HYPH</name>
<dbReference type="PANTHER" id="PTHR43133">
    <property type="entry name" value="RNA POLYMERASE ECF-TYPE SIGMA FACTO"/>
    <property type="match status" value="1"/>
</dbReference>
<dbReference type="InterPro" id="IPR013325">
    <property type="entry name" value="RNA_pol_sigma_r2"/>
</dbReference>
<dbReference type="NCBIfam" id="TIGR02937">
    <property type="entry name" value="sigma70-ECF"/>
    <property type="match status" value="1"/>
</dbReference>